<dbReference type="SUPFAM" id="SSF54593">
    <property type="entry name" value="Glyoxalase/Bleomycin resistance protein/Dihydroxybiphenyl dioxygenase"/>
    <property type="match status" value="1"/>
</dbReference>
<organism evidence="2 3">
    <name type="scientific">Candidatus Woesebacteria bacterium RBG_16_34_12</name>
    <dbReference type="NCBI Taxonomy" id="1802480"/>
    <lineage>
        <taxon>Bacteria</taxon>
        <taxon>Candidatus Woeseibacteriota</taxon>
    </lineage>
</organism>
<dbReference type="PANTHER" id="PTHR34109">
    <property type="entry name" value="BNAUNNG04460D PROTEIN-RELATED"/>
    <property type="match status" value="1"/>
</dbReference>
<dbReference type="InterPro" id="IPR004360">
    <property type="entry name" value="Glyas_Fos-R_dOase_dom"/>
</dbReference>
<dbReference type="Pfam" id="PF00903">
    <property type="entry name" value="Glyoxalase"/>
    <property type="match status" value="1"/>
</dbReference>
<dbReference type="PROSITE" id="PS51819">
    <property type="entry name" value="VOC"/>
    <property type="match status" value="1"/>
</dbReference>
<accession>A0A1F7X8R5</accession>
<name>A0A1F7X8R5_9BACT</name>
<proteinExistence type="predicted"/>
<dbReference type="AlphaFoldDB" id="A0A1F7X8R5"/>
<dbReference type="Proteomes" id="UP000177053">
    <property type="component" value="Unassembled WGS sequence"/>
</dbReference>
<reference evidence="2 3" key="1">
    <citation type="journal article" date="2016" name="Nat. Commun.">
        <title>Thousands of microbial genomes shed light on interconnected biogeochemical processes in an aquifer system.</title>
        <authorList>
            <person name="Anantharaman K."/>
            <person name="Brown C.T."/>
            <person name="Hug L.A."/>
            <person name="Sharon I."/>
            <person name="Castelle C.J."/>
            <person name="Probst A.J."/>
            <person name="Thomas B.C."/>
            <person name="Singh A."/>
            <person name="Wilkins M.J."/>
            <person name="Karaoz U."/>
            <person name="Brodie E.L."/>
            <person name="Williams K.H."/>
            <person name="Hubbard S.S."/>
            <person name="Banfield J.F."/>
        </authorList>
    </citation>
    <scope>NUCLEOTIDE SEQUENCE [LARGE SCALE GENOMIC DNA]</scope>
</reference>
<dbReference type="InterPro" id="IPR037523">
    <property type="entry name" value="VOC_core"/>
</dbReference>
<dbReference type="EMBL" id="MGFS01000017">
    <property type="protein sequence ID" value="OGM11422.1"/>
    <property type="molecule type" value="Genomic_DNA"/>
</dbReference>
<sequence>MKLEPLLYVSDFQKSIRFYSKVLGFELGELYPNKENPSYVPIFIGTSKLMLAQARKTNKKFYSKGLGGSGAQFFVQVNNVDKKWRQVKDKVEIIDEIETRDWGDREFTIKDPDGYLISFFTPTK</sequence>
<evidence type="ECO:0000313" key="2">
    <source>
        <dbReference type="EMBL" id="OGM11422.1"/>
    </source>
</evidence>
<dbReference type="InterPro" id="IPR029068">
    <property type="entry name" value="Glyas_Bleomycin-R_OHBP_Dase"/>
</dbReference>
<feature type="domain" description="VOC" evidence="1">
    <location>
        <begin position="1"/>
        <end position="122"/>
    </location>
</feature>
<evidence type="ECO:0000313" key="3">
    <source>
        <dbReference type="Proteomes" id="UP000177053"/>
    </source>
</evidence>
<protein>
    <recommendedName>
        <fullName evidence="1">VOC domain-containing protein</fullName>
    </recommendedName>
</protein>
<comment type="caution">
    <text evidence="2">The sequence shown here is derived from an EMBL/GenBank/DDBJ whole genome shotgun (WGS) entry which is preliminary data.</text>
</comment>
<evidence type="ECO:0000259" key="1">
    <source>
        <dbReference type="PROSITE" id="PS51819"/>
    </source>
</evidence>
<gene>
    <name evidence="2" type="ORF">A2Z22_00895</name>
</gene>
<dbReference type="Gene3D" id="3.10.180.10">
    <property type="entry name" value="2,3-Dihydroxybiphenyl 1,2-Dioxygenase, domain 1"/>
    <property type="match status" value="1"/>
</dbReference>